<organism evidence="3 4">
    <name type="scientific">Psilocybe cyanescens</name>
    <dbReference type="NCBI Taxonomy" id="93625"/>
    <lineage>
        <taxon>Eukaryota</taxon>
        <taxon>Fungi</taxon>
        <taxon>Dikarya</taxon>
        <taxon>Basidiomycota</taxon>
        <taxon>Agaricomycotina</taxon>
        <taxon>Agaricomycetes</taxon>
        <taxon>Agaricomycetidae</taxon>
        <taxon>Agaricales</taxon>
        <taxon>Agaricineae</taxon>
        <taxon>Strophariaceae</taxon>
        <taxon>Psilocybe</taxon>
    </lineage>
</organism>
<dbReference type="PANTHER" id="PTHR24096">
    <property type="entry name" value="LONG-CHAIN-FATTY-ACID--COA LIGASE"/>
    <property type="match status" value="1"/>
</dbReference>
<dbReference type="InterPro" id="IPR000873">
    <property type="entry name" value="AMP-dep_synth/lig_dom"/>
</dbReference>
<protein>
    <recommendedName>
        <fullName evidence="5">AMP-dependent synthetase/ligase domain-containing protein</fullName>
    </recommendedName>
</protein>
<evidence type="ECO:0000313" key="4">
    <source>
        <dbReference type="Proteomes" id="UP000283269"/>
    </source>
</evidence>
<sequence>MEFRSVAGDLPSIPDDLSIPQFILDSHHEMRPDWPQGLPWLVADKSGRTLGLDEACIDLKANITWYTLVQIQKRTNALAIRLRDEFSIGQNDPEYPICMWAVHRLLGIVTPCNPSLTVPELVQTLTLSKAKLIISHADCLEIATTAAQKMGIPTNRILVLQNQDDTQSLRSSFEESKTIESLIQEGLKSGEAVVERRFKKGEEKSQVAFYSSSSGTTGPPKMVKISHYAFIADIILTAALNKVGRKAPSPRYVPGDRCLGVLPFYHPVDIYGLVLIYVFTRQSQRFLLKSIPPQISVIVVPKFNFADMLHSIERYKINSLMVVPPQVVLLSKEPIVKKYDLSHIRTVLCSAAPLAGSTEATGVVSMTQAHEKHGRQCGIMAPGIQGRVVRSDGTLVGYDEEGELHVRTPAAAIGYLDNESATKETFLEDFWIRTGDLVKIDKNEEIIVVDRVKVRGFQVAPAELEGCILDHPLVADVGVVGVPDSFSGEVPLAFITLTPEGVKMPLSDLKASIHKHVAENKAPFKHLRHIEIIDSIPKTPSGKLLRRKLRQKGRNVVVRETKL</sequence>
<proteinExistence type="predicted"/>
<gene>
    <name evidence="3" type="ORF">CVT25_009961</name>
</gene>
<dbReference type="AlphaFoldDB" id="A0A409XCW7"/>
<keyword evidence="4" id="KW-1185">Reference proteome</keyword>
<dbReference type="OrthoDB" id="6509636at2759"/>
<dbReference type="SUPFAM" id="SSF56801">
    <property type="entry name" value="Acetyl-CoA synthetase-like"/>
    <property type="match status" value="1"/>
</dbReference>
<dbReference type="GO" id="GO:0016405">
    <property type="term" value="F:CoA-ligase activity"/>
    <property type="evidence" value="ECO:0007669"/>
    <property type="project" value="TreeGrafter"/>
</dbReference>
<feature type="domain" description="AMP-dependent synthetase/ligase" evidence="1">
    <location>
        <begin position="62"/>
        <end position="354"/>
    </location>
</feature>
<dbReference type="Proteomes" id="UP000283269">
    <property type="component" value="Unassembled WGS sequence"/>
</dbReference>
<accession>A0A409XCW7</accession>
<name>A0A409XCW7_PSICY</name>
<dbReference type="Gene3D" id="3.40.50.980">
    <property type="match status" value="3"/>
</dbReference>
<dbReference type="Pfam" id="PF00501">
    <property type="entry name" value="AMP-binding"/>
    <property type="match status" value="1"/>
</dbReference>
<dbReference type="Pfam" id="PF13193">
    <property type="entry name" value="AMP-binding_C"/>
    <property type="match status" value="1"/>
</dbReference>
<dbReference type="InterPro" id="IPR025110">
    <property type="entry name" value="AMP-bd_C"/>
</dbReference>
<feature type="domain" description="AMP-binding enzyme C-terminal" evidence="2">
    <location>
        <begin position="463"/>
        <end position="543"/>
    </location>
</feature>
<reference evidence="3 4" key="1">
    <citation type="journal article" date="2018" name="Evol. Lett.">
        <title>Horizontal gene cluster transfer increased hallucinogenic mushroom diversity.</title>
        <authorList>
            <person name="Reynolds H.T."/>
            <person name="Vijayakumar V."/>
            <person name="Gluck-Thaler E."/>
            <person name="Korotkin H.B."/>
            <person name="Matheny P.B."/>
            <person name="Slot J.C."/>
        </authorList>
    </citation>
    <scope>NUCLEOTIDE SEQUENCE [LARGE SCALE GENOMIC DNA]</scope>
    <source>
        <strain evidence="3 4">2631</strain>
    </source>
</reference>
<evidence type="ECO:0008006" key="5">
    <source>
        <dbReference type="Google" id="ProtNLM"/>
    </source>
</evidence>
<dbReference type="EMBL" id="NHYD01002059">
    <property type="protein sequence ID" value="PPQ88581.1"/>
    <property type="molecule type" value="Genomic_DNA"/>
</dbReference>
<dbReference type="InterPro" id="IPR045851">
    <property type="entry name" value="AMP-bd_C_sf"/>
</dbReference>
<comment type="caution">
    <text evidence="3">The sequence shown here is derived from an EMBL/GenBank/DDBJ whole genome shotgun (WGS) entry which is preliminary data.</text>
</comment>
<dbReference type="STRING" id="93625.A0A409XCW7"/>
<dbReference type="Gene3D" id="2.30.38.10">
    <property type="entry name" value="Luciferase, Domain 3"/>
    <property type="match status" value="1"/>
</dbReference>
<evidence type="ECO:0000259" key="2">
    <source>
        <dbReference type="Pfam" id="PF13193"/>
    </source>
</evidence>
<dbReference type="Gene3D" id="3.30.300.30">
    <property type="match status" value="1"/>
</dbReference>
<dbReference type="FunCoup" id="A0A409XCW7">
    <property type="interactions" value="322"/>
</dbReference>
<dbReference type="PANTHER" id="PTHR24096:SF422">
    <property type="entry name" value="BCDNA.GH02901"/>
    <property type="match status" value="1"/>
</dbReference>
<evidence type="ECO:0000259" key="1">
    <source>
        <dbReference type="Pfam" id="PF00501"/>
    </source>
</evidence>
<dbReference type="InParanoid" id="A0A409XCW7"/>
<evidence type="ECO:0000313" key="3">
    <source>
        <dbReference type="EMBL" id="PPQ88581.1"/>
    </source>
</evidence>